<keyword evidence="3" id="KW-1003">Cell membrane</keyword>
<dbReference type="Pfam" id="PF12795">
    <property type="entry name" value="MscS_porin"/>
    <property type="match status" value="1"/>
</dbReference>
<dbReference type="SUPFAM" id="SSF50182">
    <property type="entry name" value="Sm-like ribonucleoproteins"/>
    <property type="match status" value="1"/>
</dbReference>
<dbReference type="InterPro" id="IPR025692">
    <property type="entry name" value="MscS_IM_dom1"/>
</dbReference>
<accession>A0A2R4XJA4</accession>
<evidence type="ECO:0000259" key="11">
    <source>
        <dbReference type="Pfam" id="PF12794"/>
    </source>
</evidence>
<feature type="transmembrane region" description="Helical" evidence="9">
    <location>
        <begin position="837"/>
        <end position="854"/>
    </location>
</feature>
<dbReference type="Gene3D" id="1.10.287.1260">
    <property type="match status" value="1"/>
</dbReference>
<proteinExistence type="inferred from homology"/>
<feature type="region of interest" description="Disordered" evidence="8">
    <location>
        <begin position="792"/>
        <end position="818"/>
    </location>
</feature>
<evidence type="ECO:0000256" key="2">
    <source>
        <dbReference type="ARBA" id="ARBA00008017"/>
    </source>
</evidence>
<dbReference type="AlphaFoldDB" id="A0A2R4XJA4"/>
<dbReference type="InterPro" id="IPR023408">
    <property type="entry name" value="MscS_beta-dom_sf"/>
</dbReference>
<keyword evidence="6 9" id="KW-0472">Membrane</keyword>
<dbReference type="Pfam" id="PF21088">
    <property type="entry name" value="MS_channel_1st"/>
    <property type="match status" value="1"/>
</dbReference>
<keyword evidence="5 9" id="KW-1133">Transmembrane helix</keyword>
<keyword evidence="7" id="KW-0175">Coiled coil</keyword>
<dbReference type="Gene3D" id="2.30.30.60">
    <property type="match status" value="1"/>
</dbReference>
<feature type="domain" description="Mechanosensitive ion channel MscS porin" evidence="12">
    <location>
        <begin position="75"/>
        <end position="294"/>
    </location>
</feature>
<dbReference type="EMBL" id="CP028901">
    <property type="protein sequence ID" value="AWB33875.1"/>
    <property type="molecule type" value="Genomic_DNA"/>
</dbReference>
<feature type="transmembrane region" description="Helical" evidence="9">
    <location>
        <begin position="960"/>
        <end position="988"/>
    </location>
</feature>
<dbReference type="PANTHER" id="PTHR30347">
    <property type="entry name" value="POTASSIUM CHANNEL RELATED"/>
    <property type="match status" value="1"/>
</dbReference>
<feature type="domain" description="Mechanosensitive ion channel MscS C-terminal" evidence="13">
    <location>
        <begin position="1051"/>
        <end position="1132"/>
    </location>
</feature>
<evidence type="ECO:0000313" key="15">
    <source>
        <dbReference type="EMBL" id="AWB33875.1"/>
    </source>
</evidence>
<feature type="transmembrane region" description="Helical" evidence="9">
    <location>
        <begin position="760"/>
        <end position="782"/>
    </location>
</feature>
<evidence type="ECO:0000259" key="13">
    <source>
        <dbReference type="Pfam" id="PF21082"/>
    </source>
</evidence>
<evidence type="ECO:0000256" key="8">
    <source>
        <dbReference type="SAM" id="MobiDB-lite"/>
    </source>
</evidence>
<organism evidence="15 16">
    <name type="scientific">Orrella marina</name>
    <dbReference type="NCBI Taxonomy" id="2163011"/>
    <lineage>
        <taxon>Bacteria</taxon>
        <taxon>Pseudomonadati</taxon>
        <taxon>Pseudomonadota</taxon>
        <taxon>Betaproteobacteria</taxon>
        <taxon>Burkholderiales</taxon>
        <taxon>Alcaligenaceae</taxon>
        <taxon>Orrella</taxon>
    </lineage>
</organism>
<dbReference type="InterPro" id="IPR011014">
    <property type="entry name" value="MscS_channel_TM-2"/>
</dbReference>
<evidence type="ECO:0000256" key="5">
    <source>
        <dbReference type="ARBA" id="ARBA00022989"/>
    </source>
</evidence>
<keyword evidence="16" id="KW-1185">Reference proteome</keyword>
<evidence type="ECO:0000256" key="3">
    <source>
        <dbReference type="ARBA" id="ARBA00022475"/>
    </source>
</evidence>
<dbReference type="Gene3D" id="3.30.70.100">
    <property type="match status" value="1"/>
</dbReference>
<dbReference type="Pfam" id="PF12794">
    <property type="entry name" value="MscS_TM"/>
    <property type="match status" value="1"/>
</dbReference>
<feature type="transmembrane region" description="Helical" evidence="9">
    <location>
        <begin position="892"/>
        <end position="917"/>
    </location>
</feature>
<dbReference type="SUPFAM" id="SSF82689">
    <property type="entry name" value="Mechanosensitive channel protein MscS (YggB), C-terminal domain"/>
    <property type="match status" value="1"/>
</dbReference>
<dbReference type="InterPro" id="IPR049278">
    <property type="entry name" value="MS_channel_C"/>
</dbReference>
<keyword evidence="4 9" id="KW-0812">Transmembrane</keyword>
<feature type="domain" description="Mechanosensitive ion channel MscS" evidence="10">
    <location>
        <begin position="976"/>
        <end position="1041"/>
    </location>
</feature>
<feature type="transmembrane region" description="Helical" evidence="9">
    <location>
        <begin position="654"/>
        <end position="672"/>
    </location>
</feature>
<dbReference type="GO" id="GO:0008381">
    <property type="term" value="F:mechanosensitive monoatomic ion channel activity"/>
    <property type="evidence" value="ECO:0007669"/>
    <property type="project" value="UniProtKB-ARBA"/>
</dbReference>
<dbReference type="Proteomes" id="UP000244571">
    <property type="component" value="Chromosome"/>
</dbReference>
<evidence type="ECO:0000259" key="14">
    <source>
        <dbReference type="Pfam" id="PF21088"/>
    </source>
</evidence>
<dbReference type="InterPro" id="IPR010920">
    <property type="entry name" value="LSM_dom_sf"/>
</dbReference>
<dbReference type="Pfam" id="PF21082">
    <property type="entry name" value="MS_channel_3rd"/>
    <property type="match status" value="1"/>
</dbReference>
<evidence type="ECO:0000313" key="16">
    <source>
        <dbReference type="Proteomes" id="UP000244571"/>
    </source>
</evidence>
<feature type="coiled-coil region" evidence="7">
    <location>
        <begin position="107"/>
        <end position="172"/>
    </location>
</feature>
<evidence type="ECO:0000259" key="12">
    <source>
        <dbReference type="Pfam" id="PF12795"/>
    </source>
</evidence>
<evidence type="ECO:0000256" key="7">
    <source>
        <dbReference type="SAM" id="Coils"/>
    </source>
</evidence>
<gene>
    <name evidence="15" type="ORF">DBV39_09310</name>
</gene>
<dbReference type="Pfam" id="PF00924">
    <property type="entry name" value="MS_channel_2nd"/>
    <property type="match status" value="1"/>
</dbReference>
<dbReference type="InterPro" id="IPR006685">
    <property type="entry name" value="MscS_channel_2nd"/>
</dbReference>
<comment type="similarity">
    <text evidence="2">Belongs to the MscS (TC 1.A.23) family.</text>
</comment>
<evidence type="ECO:0000256" key="1">
    <source>
        <dbReference type="ARBA" id="ARBA00004651"/>
    </source>
</evidence>
<feature type="domain" description="Mechanosensitive ion channel inner membrane" evidence="11">
    <location>
        <begin position="532"/>
        <end position="866"/>
    </location>
</feature>
<sequence>MCRTNVRRWSLTGSSRALTPSVKPRSIWLWGVLSLLCALLAYLPAVKSQTLGTDPSNQALTVENMLAQREGVSSSTTLSDSERAALLKSYDQSIADLRSLLTINEQIQTLEQTLLLAADRIADLAEQKRTAPQPRTHGDFGPMRLEQLELEQLELTQRLTQAQQSYQSAQARLSRLLGATQSLNTLLTDRKAALEQIAIELSTLSESSGQASVLARRQNLIARQRLYQAEIDYNSLTLANQVTLSNLAQAERDHASAQITRLRTEAANLASVIQERRQEIARQAREQANALQDLTTELPDGIAALASENTALRMELETILQSEQSMDFQLRELLALRTSLREDYERIRQRIAIVGHNASISSTLRSRLAELPRLAGLHALRAERDDEIADATQRQLEIDDQIRTLEHQASEIESLIGRHAADLSSFERGQLERQTEEVVSAYRNSLAELQSTWSRHINQLVALDAAQAELERLTRDYGTYIEQQLFWMPSTSALQIVSSRTGPWQPWLTSGEGIVQLGESWKQYISEFPFQVLATLLAFALVISRRSWAARELAHLSLAVRHIGTDSINLTVKGIGAHLIRAAPLPALLLLISTVMRGFSDPLSQPYASGLTSSATLIFTLGMIKEFSATNGVGSSHFGWPDQICSEVRAQLRWFLPLGAILSFLVGAYTLSSPPLTIQTLGSLSFILLLLGWLYVTWQLFGPRSCLRTLLKDNFPKSWVSQLHFIWYPALLLIPVILGTLSLAGYHYTAVQLEIRVQMTLWFLIGLYILVEFILRWLYVMARHLKHADNRRKRERQREMSQTQQPGEDETDSDSSLLTPQLPEINYESLSEQSKRLVHTGFVFAVLFGTWSIWVDLLPALDIWNRNVLGYGDGSGTASELAKLMPVTTVDILAGLFILVLTTLAARNIPGLLEIILLQRLPLDPGARYALTALTQYFIAGVGVFLSFSTMGVEWDKLQWLIAALGVGLGFGLQEIVANFVSGIILLFERPIRVGDVVTIDDTTGVVTRIQIRATTITNYDRQELVVPNKTFITGQLINWTLSDRLNRILLPVGISYDSNVECAMELINEAAKEIPEILADPAPLVSFESFGSDSLMLYLRAYLANLDNRLSVITRLHASILNKFRDADINIAFPQRDIHLDFKSPLDVMMMKKENDGSGKSKQSQ</sequence>
<feature type="transmembrane region" description="Helical" evidence="9">
    <location>
        <begin position="929"/>
        <end position="948"/>
    </location>
</feature>
<evidence type="ECO:0000256" key="9">
    <source>
        <dbReference type="SAM" id="Phobius"/>
    </source>
</evidence>
<comment type="subcellular location">
    <subcellularLocation>
        <location evidence="1">Cell membrane</location>
        <topology evidence="1">Multi-pass membrane protein</topology>
    </subcellularLocation>
</comment>
<dbReference type="SUPFAM" id="SSF82861">
    <property type="entry name" value="Mechanosensitive channel protein MscS (YggB), transmembrane region"/>
    <property type="match status" value="1"/>
</dbReference>
<dbReference type="KEGG" id="boz:DBV39_09310"/>
<protein>
    <submittedName>
        <fullName evidence="15">Uncharacterized protein</fullName>
    </submittedName>
</protein>
<evidence type="ECO:0000259" key="10">
    <source>
        <dbReference type="Pfam" id="PF00924"/>
    </source>
</evidence>
<dbReference type="InterPro" id="IPR011066">
    <property type="entry name" value="MscS_channel_C_sf"/>
</dbReference>
<feature type="transmembrane region" description="Helical" evidence="9">
    <location>
        <begin position="678"/>
        <end position="698"/>
    </location>
</feature>
<dbReference type="InterPro" id="IPR049142">
    <property type="entry name" value="MS_channel_1st"/>
</dbReference>
<dbReference type="InterPro" id="IPR024393">
    <property type="entry name" value="MscS_porin"/>
</dbReference>
<feature type="transmembrane region" description="Helical" evidence="9">
    <location>
        <begin position="725"/>
        <end position="748"/>
    </location>
</feature>
<evidence type="ECO:0000256" key="4">
    <source>
        <dbReference type="ARBA" id="ARBA00022692"/>
    </source>
</evidence>
<dbReference type="InterPro" id="IPR052702">
    <property type="entry name" value="MscS-like_channel"/>
</dbReference>
<name>A0A2R4XJA4_9BURK</name>
<dbReference type="GO" id="GO:0005886">
    <property type="term" value="C:plasma membrane"/>
    <property type="evidence" value="ECO:0007669"/>
    <property type="project" value="UniProtKB-SubCell"/>
</dbReference>
<reference evidence="15 16" key="1">
    <citation type="submission" date="2018-04" db="EMBL/GenBank/DDBJ databases">
        <title>Bordetella sp. HZ20 isolated from seawater.</title>
        <authorList>
            <person name="Sun C."/>
        </authorList>
    </citation>
    <scope>NUCLEOTIDE SEQUENCE [LARGE SCALE GENOMIC DNA]</scope>
    <source>
        <strain evidence="15 16">HZ20</strain>
    </source>
</reference>
<feature type="domain" description="Mechanosensitive ion channel transmembrane helices 2/3" evidence="14">
    <location>
        <begin position="937"/>
        <end position="974"/>
    </location>
</feature>
<dbReference type="PANTHER" id="PTHR30347:SF1">
    <property type="entry name" value="MECHANOSENSITIVE CHANNEL MSCK"/>
    <property type="match status" value="1"/>
</dbReference>
<evidence type="ECO:0000256" key="6">
    <source>
        <dbReference type="ARBA" id="ARBA00023136"/>
    </source>
</evidence>